<accession>A0AAW7YRP7</accession>
<dbReference type="GO" id="GO:0016020">
    <property type="term" value="C:membrane"/>
    <property type="evidence" value="ECO:0007669"/>
    <property type="project" value="UniProtKB-SubCell"/>
</dbReference>
<evidence type="ECO:0000256" key="5">
    <source>
        <dbReference type="SAM" id="Phobius"/>
    </source>
</evidence>
<protein>
    <submittedName>
        <fullName evidence="6">CvpA family protein</fullName>
    </submittedName>
</protein>
<evidence type="ECO:0000313" key="7">
    <source>
        <dbReference type="Proteomes" id="UP001170310"/>
    </source>
</evidence>
<feature type="transmembrane region" description="Helical" evidence="5">
    <location>
        <begin position="81"/>
        <end position="105"/>
    </location>
</feature>
<evidence type="ECO:0000256" key="3">
    <source>
        <dbReference type="ARBA" id="ARBA00022989"/>
    </source>
</evidence>
<evidence type="ECO:0000313" key="6">
    <source>
        <dbReference type="EMBL" id="MDO6574038.1"/>
    </source>
</evidence>
<keyword evidence="3 5" id="KW-1133">Transmembrane helix</keyword>
<keyword evidence="4 5" id="KW-0472">Membrane</keyword>
<feature type="transmembrane region" description="Helical" evidence="5">
    <location>
        <begin position="117"/>
        <end position="141"/>
    </location>
</feature>
<dbReference type="EMBL" id="JAUOQO010000006">
    <property type="protein sequence ID" value="MDO6574038.1"/>
    <property type="molecule type" value="Genomic_DNA"/>
</dbReference>
<dbReference type="PANTHER" id="PTHR37306">
    <property type="entry name" value="COLICIN V PRODUCTION PROTEIN"/>
    <property type="match status" value="1"/>
</dbReference>
<sequence length="173" mass="19991">MLLDIVILIILLYFAIVGFRRGLWLTSLHFISSIVSLWIAMQFYRDIAKRLIVFLPFPKTVAYDTQYAISFDHLQYRFESIVAFILIALCSKLILYLIIVTFDNIVAYQPLNIISRILGIILSLIMGIIFIQIMMYILALYPNVMIQNSLGHSLLAKHILLHTPYVSQLILNL</sequence>
<evidence type="ECO:0000256" key="4">
    <source>
        <dbReference type="ARBA" id="ARBA00023136"/>
    </source>
</evidence>
<dbReference type="PANTHER" id="PTHR37306:SF1">
    <property type="entry name" value="COLICIN V PRODUCTION PROTEIN"/>
    <property type="match status" value="1"/>
</dbReference>
<comment type="caution">
    <text evidence="6">The sequence shown here is derived from an EMBL/GenBank/DDBJ whole genome shotgun (WGS) entry which is preliminary data.</text>
</comment>
<organism evidence="6 7">
    <name type="scientific">Staphylococcus pasteuri_A</name>
    <dbReference type="NCBI Taxonomy" id="3062664"/>
    <lineage>
        <taxon>Bacteria</taxon>
        <taxon>Bacillati</taxon>
        <taxon>Bacillota</taxon>
        <taxon>Bacilli</taxon>
        <taxon>Bacillales</taxon>
        <taxon>Staphylococcaceae</taxon>
        <taxon>Staphylococcus</taxon>
    </lineage>
</organism>
<dbReference type="Pfam" id="PF02674">
    <property type="entry name" value="Colicin_V"/>
    <property type="match status" value="1"/>
</dbReference>
<gene>
    <name evidence="6" type="ORF">Q4528_07690</name>
</gene>
<dbReference type="Proteomes" id="UP001170310">
    <property type="component" value="Unassembled WGS sequence"/>
</dbReference>
<feature type="transmembrane region" description="Helical" evidence="5">
    <location>
        <begin position="6"/>
        <end position="39"/>
    </location>
</feature>
<dbReference type="InterPro" id="IPR003825">
    <property type="entry name" value="Colicin-V_CvpA"/>
</dbReference>
<dbReference type="RefSeq" id="WP_017637643.1">
    <property type="nucleotide sequence ID" value="NZ_JAUOQO010000006.1"/>
</dbReference>
<keyword evidence="2 5" id="KW-0812">Transmembrane</keyword>
<dbReference type="GO" id="GO:0009403">
    <property type="term" value="P:toxin biosynthetic process"/>
    <property type="evidence" value="ECO:0007669"/>
    <property type="project" value="InterPro"/>
</dbReference>
<reference evidence="6" key="1">
    <citation type="submission" date="2023-07" db="EMBL/GenBank/DDBJ databases">
        <title>Genome content predicts the carbon catabolic preferences of heterotrophic bacteria.</title>
        <authorList>
            <person name="Gralka M."/>
        </authorList>
    </citation>
    <scope>NUCLEOTIDE SEQUENCE</scope>
    <source>
        <strain evidence="6">E2R20</strain>
    </source>
</reference>
<evidence type="ECO:0000256" key="2">
    <source>
        <dbReference type="ARBA" id="ARBA00022692"/>
    </source>
</evidence>
<proteinExistence type="predicted"/>
<name>A0AAW7YRP7_9STAP</name>
<evidence type="ECO:0000256" key="1">
    <source>
        <dbReference type="ARBA" id="ARBA00004141"/>
    </source>
</evidence>
<keyword evidence="7" id="KW-1185">Reference proteome</keyword>
<dbReference type="AlphaFoldDB" id="A0AAW7YRP7"/>
<comment type="subcellular location">
    <subcellularLocation>
        <location evidence="1">Membrane</location>
        <topology evidence="1">Multi-pass membrane protein</topology>
    </subcellularLocation>
</comment>